<dbReference type="EMBL" id="OU466863">
    <property type="protein sequence ID" value="CAH2078991.1"/>
    <property type="molecule type" value="Genomic_DNA"/>
</dbReference>
<dbReference type="Proteomes" id="UP000836841">
    <property type="component" value="Chromosome 7"/>
</dbReference>
<proteinExistence type="predicted"/>
<accession>A0AAU9T8P0</accession>
<reference evidence="2 3" key="1">
    <citation type="submission" date="2022-03" db="EMBL/GenBank/DDBJ databases">
        <authorList>
            <person name="Nunn A."/>
            <person name="Chopra R."/>
            <person name="Nunn A."/>
            <person name="Contreras Garrido A."/>
        </authorList>
    </citation>
    <scope>NUCLEOTIDE SEQUENCE [LARGE SCALE GENOMIC DNA]</scope>
</reference>
<gene>
    <name evidence="2" type="ORF">TAV2_LOCUS23911</name>
</gene>
<organism evidence="2 3">
    <name type="scientific">Thlaspi arvense</name>
    <name type="common">Field penny-cress</name>
    <dbReference type="NCBI Taxonomy" id="13288"/>
    <lineage>
        <taxon>Eukaryota</taxon>
        <taxon>Viridiplantae</taxon>
        <taxon>Streptophyta</taxon>
        <taxon>Embryophyta</taxon>
        <taxon>Tracheophyta</taxon>
        <taxon>Spermatophyta</taxon>
        <taxon>Magnoliopsida</taxon>
        <taxon>eudicotyledons</taxon>
        <taxon>Gunneridae</taxon>
        <taxon>Pentapetalae</taxon>
        <taxon>rosids</taxon>
        <taxon>malvids</taxon>
        <taxon>Brassicales</taxon>
        <taxon>Brassicaceae</taxon>
        <taxon>Thlaspideae</taxon>
        <taxon>Thlaspi</taxon>
    </lineage>
</organism>
<feature type="region of interest" description="Disordered" evidence="1">
    <location>
        <begin position="1"/>
        <end position="29"/>
    </location>
</feature>
<evidence type="ECO:0000313" key="2">
    <source>
        <dbReference type="EMBL" id="CAH2078991.1"/>
    </source>
</evidence>
<protein>
    <submittedName>
        <fullName evidence="2">Uncharacterized protein</fullName>
    </submittedName>
</protein>
<dbReference type="AlphaFoldDB" id="A0AAU9T8P0"/>
<evidence type="ECO:0000256" key="1">
    <source>
        <dbReference type="SAM" id="MobiDB-lite"/>
    </source>
</evidence>
<keyword evidence="3" id="KW-1185">Reference proteome</keyword>
<sequence length="215" mass="24127">MRRTLEVTRPPGKKRKREVGEARPGMLPKRGTKIHCGLCRQEGHNRLYCESLLVEGPPKNPCGRPRIRPITSSRVPVISTSSSQASVEPSQVPRISSQVVTHSQPLEDIPNPSPALPKKRRGKPCKSQFDGVSSSQPNLTTRQEPIYDTEPLHLRRETVGLFTSSLTGDDYVCIGSRVTDANDNTILPRRFIVQERRKKLAACNRSREKKKTTEK</sequence>
<name>A0AAU9T8P0_THLAR</name>
<evidence type="ECO:0000313" key="3">
    <source>
        <dbReference type="Proteomes" id="UP000836841"/>
    </source>
</evidence>
<feature type="compositionally biased region" description="Polar residues" evidence="1">
    <location>
        <begin position="130"/>
        <end position="143"/>
    </location>
</feature>
<feature type="region of interest" description="Disordered" evidence="1">
    <location>
        <begin position="100"/>
        <end position="146"/>
    </location>
</feature>